<name>A0A2T2XL59_9FIRM</name>
<protein>
    <recommendedName>
        <fullName evidence="3">Toxin-antitoxin system toxin component, PIN family</fullName>
    </recommendedName>
</protein>
<dbReference type="EMBL" id="PXYW01000003">
    <property type="protein sequence ID" value="PSR35236.1"/>
    <property type="molecule type" value="Genomic_DNA"/>
</dbReference>
<evidence type="ECO:0008006" key="3">
    <source>
        <dbReference type="Google" id="ProtNLM"/>
    </source>
</evidence>
<gene>
    <name evidence="1" type="ORF">C7B46_02175</name>
</gene>
<evidence type="ECO:0000313" key="1">
    <source>
        <dbReference type="EMBL" id="PSR35236.1"/>
    </source>
</evidence>
<dbReference type="AlphaFoldDB" id="A0A2T2XL59"/>
<evidence type="ECO:0000313" key="2">
    <source>
        <dbReference type="Proteomes" id="UP000242972"/>
    </source>
</evidence>
<proteinExistence type="predicted"/>
<organism evidence="1 2">
    <name type="scientific">Sulfobacillus benefaciens</name>
    <dbReference type="NCBI Taxonomy" id="453960"/>
    <lineage>
        <taxon>Bacteria</taxon>
        <taxon>Bacillati</taxon>
        <taxon>Bacillota</taxon>
        <taxon>Clostridia</taxon>
        <taxon>Eubacteriales</taxon>
        <taxon>Clostridiales Family XVII. Incertae Sedis</taxon>
        <taxon>Sulfobacillus</taxon>
    </lineage>
</organism>
<reference evidence="1 2" key="1">
    <citation type="journal article" date="2014" name="BMC Genomics">
        <title>Comparison of environmental and isolate Sulfobacillus genomes reveals diverse carbon, sulfur, nitrogen, and hydrogen metabolisms.</title>
        <authorList>
            <person name="Justice N.B."/>
            <person name="Norman A."/>
            <person name="Brown C.T."/>
            <person name="Singh A."/>
            <person name="Thomas B.C."/>
            <person name="Banfield J.F."/>
        </authorList>
    </citation>
    <scope>NUCLEOTIDE SEQUENCE [LARGE SCALE GENOMIC DNA]</scope>
    <source>
        <strain evidence="1">AMDSBA4</strain>
    </source>
</reference>
<comment type="caution">
    <text evidence="1">The sequence shown here is derived from an EMBL/GenBank/DDBJ whole genome shotgun (WGS) entry which is preliminary data.</text>
</comment>
<dbReference type="Proteomes" id="UP000242972">
    <property type="component" value="Unassembled WGS sequence"/>
</dbReference>
<accession>A0A2T2XL59</accession>
<sequence length="109" mass="11958">MIMRPKFSRLGTEKERVINIQALLTAPHIMAIVPTFTIVHPDLFDMDDNRILEVAVAANTDLIITGDKQLLALRGISAHIVESLAEPPADDSPIPIMSPSEALDYLLSI</sequence>